<dbReference type="GO" id="GO:0008270">
    <property type="term" value="F:zinc ion binding"/>
    <property type="evidence" value="ECO:0007669"/>
    <property type="project" value="InterPro"/>
</dbReference>
<dbReference type="GO" id="GO:0004519">
    <property type="term" value="F:endonuclease activity"/>
    <property type="evidence" value="ECO:0007669"/>
    <property type="project" value="UniProtKB-KW"/>
</dbReference>
<gene>
    <name evidence="3" type="ORF">DY245_12780</name>
</gene>
<dbReference type="CDD" id="cd00085">
    <property type="entry name" value="HNHc"/>
    <property type="match status" value="1"/>
</dbReference>
<accession>A0A371Q5K1</accession>
<dbReference type="InterPro" id="IPR003615">
    <property type="entry name" value="HNH_nuc"/>
</dbReference>
<evidence type="ECO:0000313" key="4">
    <source>
        <dbReference type="Proteomes" id="UP000262477"/>
    </source>
</evidence>
<name>A0A371Q5K1_STRIH</name>
<keyword evidence="3" id="KW-0255">Endonuclease</keyword>
<protein>
    <submittedName>
        <fullName evidence="3">HNH endonuclease</fullName>
    </submittedName>
</protein>
<proteinExistence type="predicted"/>
<dbReference type="OrthoDB" id="268590at2"/>
<feature type="region of interest" description="Disordered" evidence="1">
    <location>
        <begin position="36"/>
        <end position="89"/>
    </location>
</feature>
<dbReference type="RefSeq" id="WP_128506774.1">
    <property type="nucleotide sequence ID" value="NZ_QUAC01000095.1"/>
</dbReference>
<keyword evidence="4" id="KW-1185">Reference proteome</keyword>
<evidence type="ECO:0000313" key="3">
    <source>
        <dbReference type="EMBL" id="REK89961.1"/>
    </source>
</evidence>
<evidence type="ECO:0000259" key="2">
    <source>
        <dbReference type="SMART" id="SM00507"/>
    </source>
</evidence>
<feature type="region of interest" description="Disordered" evidence="1">
    <location>
        <begin position="156"/>
        <end position="176"/>
    </location>
</feature>
<dbReference type="EMBL" id="QUAC01000095">
    <property type="protein sequence ID" value="REK89961.1"/>
    <property type="molecule type" value="Genomic_DNA"/>
</dbReference>
<feature type="compositionally biased region" description="Basic and acidic residues" evidence="1">
    <location>
        <begin position="50"/>
        <end position="61"/>
    </location>
</feature>
<dbReference type="SMART" id="SM00507">
    <property type="entry name" value="HNHc"/>
    <property type="match status" value="1"/>
</dbReference>
<evidence type="ECO:0000256" key="1">
    <source>
        <dbReference type="SAM" id="MobiDB-lite"/>
    </source>
</evidence>
<feature type="compositionally biased region" description="Basic and acidic residues" evidence="1">
    <location>
        <begin position="157"/>
        <end position="167"/>
    </location>
</feature>
<comment type="caution">
    <text evidence="3">The sequence shown here is derived from an EMBL/GenBank/DDBJ whole genome shotgun (WGS) entry which is preliminary data.</text>
</comment>
<dbReference type="InterPro" id="IPR002711">
    <property type="entry name" value="HNH"/>
</dbReference>
<dbReference type="AlphaFoldDB" id="A0A371Q5K1"/>
<dbReference type="GO" id="GO:0003676">
    <property type="term" value="F:nucleic acid binding"/>
    <property type="evidence" value="ECO:0007669"/>
    <property type="project" value="InterPro"/>
</dbReference>
<keyword evidence="3" id="KW-0540">Nuclease</keyword>
<reference evidence="3 4" key="1">
    <citation type="submission" date="2018-08" db="EMBL/GenBank/DDBJ databases">
        <title>Streptomyces NEAU-D10 sp. nov., a novel Actinomycete isolated from soil.</title>
        <authorList>
            <person name="Jin L."/>
        </authorList>
    </citation>
    <scope>NUCLEOTIDE SEQUENCE [LARGE SCALE GENOMIC DNA]</scope>
    <source>
        <strain evidence="3 4">NEAU-D10</strain>
    </source>
</reference>
<organism evidence="3 4">
    <name type="scientific">Streptomyces inhibens</name>
    <dbReference type="NCBI Taxonomy" id="2293571"/>
    <lineage>
        <taxon>Bacteria</taxon>
        <taxon>Bacillati</taxon>
        <taxon>Actinomycetota</taxon>
        <taxon>Actinomycetes</taxon>
        <taxon>Kitasatosporales</taxon>
        <taxon>Streptomycetaceae</taxon>
        <taxon>Streptomyces</taxon>
    </lineage>
</organism>
<keyword evidence="3" id="KW-0378">Hydrolase</keyword>
<feature type="domain" description="HNH nuclease" evidence="2">
    <location>
        <begin position="357"/>
        <end position="415"/>
    </location>
</feature>
<dbReference type="Gene3D" id="1.10.30.50">
    <property type="match status" value="1"/>
</dbReference>
<sequence>MDEDLAAEAANAAEPAGRSCAICGTAMEYWRPRSQKYCSDPCRTAAAKKQRTERPKGDSPKVRRPKATLTPGTPPVPDPARTRKVPGDPHWNPILAAAGRAIGGEPCRICGEPVPRKAHWEHRDRHVCSSRCNDNLKRLTKTRIRRGEIDLLAIPEPADRSAAKSEQRAQLSQERAPQVFRTREADADFPYEFRGLGPISGDIVERNGSVTAYATAASLAADHIVALVRNHSDGDEEPMIALHEQSGSCLAYTDSVVWWGGAADHRDRLHLGQRFRGIDGNSWIWQNEAIRDLDSEGRKYTWEAYVCLAETTTPILWTPAYSARSAKQLRIRRARNSYQARMRERGVLNAAADGVDPYEIYERDQWICQLCHQTIDSAVQWPDLRSATLDHIKPVTLGGAHTVVNLQAAHWVCNVRKGDAWGPGAQQGSATGTPFQVREVD</sequence>
<dbReference type="Pfam" id="PF01844">
    <property type="entry name" value="HNH"/>
    <property type="match status" value="1"/>
</dbReference>
<dbReference type="Proteomes" id="UP000262477">
    <property type="component" value="Unassembled WGS sequence"/>
</dbReference>